<feature type="coiled-coil region" evidence="1">
    <location>
        <begin position="678"/>
        <end position="712"/>
    </location>
</feature>
<feature type="domain" description="YhaN AAA" evidence="3">
    <location>
        <begin position="1"/>
        <end position="203"/>
    </location>
</feature>
<dbReference type="EMBL" id="FOGT01000003">
    <property type="protein sequence ID" value="SER74085.1"/>
    <property type="molecule type" value="Genomic_DNA"/>
</dbReference>
<evidence type="ECO:0000313" key="5">
    <source>
        <dbReference type="Proteomes" id="UP000198571"/>
    </source>
</evidence>
<name>A0A1H9RNL0_9BACI</name>
<dbReference type="RefSeq" id="WP_177174187.1">
    <property type="nucleotide sequence ID" value="NZ_FOGT01000003.1"/>
</dbReference>
<organism evidence="4 5">
    <name type="scientific">Salipaludibacillus aurantiacus</name>
    <dbReference type="NCBI Taxonomy" id="1601833"/>
    <lineage>
        <taxon>Bacteria</taxon>
        <taxon>Bacillati</taxon>
        <taxon>Bacillota</taxon>
        <taxon>Bacilli</taxon>
        <taxon>Bacillales</taxon>
        <taxon>Bacillaceae</taxon>
    </lineage>
</organism>
<feature type="transmembrane region" description="Helical" evidence="2">
    <location>
        <begin position="468"/>
        <end position="487"/>
    </location>
</feature>
<reference evidence="5" key="1">
    <citation type="submission" date="2016-10" db="EMBL/GenBank/DDBJ databases">
        <authorList>
            <person name="Varghese N."/>
            <person name="Submissions S."/>
        </authorList>
    </citation>
    <scope>NUCLEOTIDE SEQUENCE [LARGE SCALE GENOMIC DNA]</scope>
    <source>
        <strain evidence="5">S9</strain>
    </source>
</reference>
<dbReference type="InterPro" id="IPR027417">
    <property type="entry name" value="P-loop_NTPase"/>
</dbReference>
<dbReference type="PANTHER" id="PTHR41259:SF1">
    <property type="entry name" value="DOUBLE-STRAND BREAK REPAIR RAD50 ATPASE, PUTATIVE-RELATED"/>
    <property type="match status" value="1"/>
</dbReference>
<dbReference type="Gene3D" id="3.40.50.300">
    <property type="entry name" value="P-loop containing nucleotide triphosphate hydrolases"/>
    <property type="match status" value="2"/>
</dbReference>
<proteinExistence type="predicted"/>
<dbReference type="Pfam" id="PF13514">
    <property type="entry name" value="AAA_27"/>
    <property type="match status" value="1"/>
</dbReference>
<dbReference type="SUPFAM" id="SSF52540">
    <property type="entry name" value="P-loop containing nucleoside triphosphate hydrolases"/>
    <property type="match status" value="1"/>
</dbReference>
<evidence type="ECO:0000256" key="2">
    <source>
        <dbReference type="SAM" id="Phobius"/>
    </source>
</evidence>
<dbReference type="STRING" id="1601833.SAMN05518684_103244"/>
<feature type="coiled-coil region" evidence="1">
    <location>
        <begin position="525"/>
        <end position="605"/>
    </location>
</feature>
<dbReference type="InterPro" id="IPR038734">
    <property type="entry name" value="YhaN_AAA"/>
</dbReference>
<gene>
    <name evidence="4" type="ORF">SAMN05518684_103244</name>
</gene>
<protein>
    <submittedName>
        <fullName evidence="4">Uncharacterized protein YhaN</fullName>
    </submittedName>
</protein>
<sequence>MQIKKIKIYGFGKWVDCEWDFPSGMSVIYGDNESGKSTLMAFIYALFFGFPPKREGQYHPRETERYGGAALIDLPPYENIFIERVAGRKQKGKVTVQYADGRTGDERELEKLLKGLDAGSFKGIFHFDLDGLQEMKNLNPEELNRYLYDAGMSGASRLSKLEKTVQQETDRLFKPKGKKTDINALAEDISRVKRSLQEWETRLDKYSYLQIAAADKEKKINKIHTEQKTIQQQVRELDKRISLSPLVHEWFALKESANKDEKITFPAEGIYRLKEINNQLEEKEVQLDHEEEAVKKLISERSKLPEVSITDDLARELSETFEMYPVYKKTKEEVKQLKFEEKSLINQKSNFTEEWQLTDKAFNNASVNTYITEKFDRLKKKWHTLMTKETKLVEEEKKQQKEKNTVTDQLETEKTFLLDEDKVKEFEETVALKNHPGALTTEKKLLKDQIEWLENEEKKVRLKETLKIKQLAGTSLILLIAAVISFFTASPAVILTFLFLTAGTGAYLIFSIRKREGSSPMPAEKEELARKVKKIEEEIQSSRSSNKEEIENLLANHKERNMRIGTLEQRLIFIKRQIEQWEEEWEELHEEWKQAEEELAGWQEEASLPQGKDILYYDSLLNDVKEWKSLDAHHRVIADKHRSLINELEKYEQWLFRLSVSSLGRKDSQPADEEIRALKIYVEDQNALKENIQQLTEKIKYREEALIKAKRERDLINNKKMKLFEHAGVEKEEDFRAKAKLYDNQQQAYDRMNDLWLQITAIIPVATEREGLIRAVLQEDIDETGEQERLLGRAAVLEEDKNDLITEKTESINEMKEMEERGTYEELQQRYISMKEKLNEWAKEWAVLKTSQHMIRKVKEIYEKERQPKVMKRAQSIFRELTSGSYLFLFAPLGEERFIVERSDGQRFDPAELSRGTGELLYLSLRLGLAIEDKAKTAFPLFMDETLVNMDKNRRKKVIRMLHTIAQERQIFFFTCHNHLRDEFKETSPHLPVLYLNDLKFEEQY</sequence>
<dbReference type="AlphaFoldDB" id="A0A1H9RNL0"/>
<evidence type="ECO:0000256" key="1">
    <source>
        <dbReference type="SAM" id="Coils"/>
    </source>
</evidence>
<evidence type="ECO:0000259" key="3">
    <source>
        <dbReference type="Pfam" id="PF13514"/>
    </source>
</evidence>
<dbReference type="Proteomes" id="UP000198571">
    <property type="component" value="Unassembled WGS sequence"/>
</dbReference>
<dbReference type="PANTHER" id="PTHR41259">
    <property type="entry name" value="DOUBLE-STRAND BREAK REPAIR RAD50 ATPASE, PUTATIVE-RELATED"/>
    <property type="match status" value="1"/>
</dbReference>
<accession>A0A1H9RNL0</accession>
<keyword evidence="2" id="KW-1133">Transmembrane helix</keyword>
<evidence type="ECO:0000313" key="4">
    <source>
        <dbReference type="EMBL" id="SER74085.1"/>
    </source>
</evidence>
<keyword evidence="2" id="KW-0472">Membrane</keyword>
<feature type="coiled-coil region" evidence="1">
    <location>
        <begin position="273"/>
        <end position="300"/>
    </location>
</feature>
<keyword evidence="2" id="KW-0812">Transmembrane</keyword>
<keyword evidence="1" id="KW-0175">Coiled coil</keyword>
<feature type="coiled-coil region" evidence="1">
    <location>
        <begin position="801"/>
        <end position="844"/>
    </location>
</feature>
<keyword evidence="5" id="KW-1185">Reference proteome</keyword>